<dbReference type="Gene3D" id="3.40.50.1820">
    <property type="entry name" value="alpha/beta hydrolase"/>
    <property type="match status" value="1"/>
</dbReference>
<protein>
    <recommendedName>
        <fullName evidence="3">AB hydrolase-1 domain-containing protein</fullName>
    </recommendedName>
</protein>
<dbReference type="OrthoDB" id="408373at2759"/>
<proteinExistence type="inferred from homology"/>
<feature type="domain" description="AB hydrolase-1" evidence="3">
    <location>
        <begin position="36"/>
        <end position="262"/>
    </location>
</feature>
<dbReference type="InterPro" id="IPR000639">
    <property type="entry name" value="Epox_hydrolase-like"/>
</dbReference>
<evidence type="ECO:0000259" key="3">
    <source>
        <dbReference type="Pfam" id="PF00561"/>
    </source>
</evidence>
<keyword evidence="1" id="KW-0378">Hydrolase</keyword>
<evidence type="ECO:0000313" key="5">
    <source>
        <dbReference type="Proteomes" id="UP000184356"/>
    </source>
</evidence>
<dbReference type="EMBL" id="KV878582">
    <property type="protein sequence ID" value="OJJ63994.1"/>
    <property type="molecule type" value="Genomic_DNA"/>
</dbReference>
<dbReference type="PRINTS" id="PR00412">
    <property type="entry name" value="EPOXHYDRLASE"/>
</dbReference>
<dbReference type="Proteomes" id="UP000184356">
    <property type="component" value="Unassembled WGS sequence"/>
</dbReference>
<reference evidence="5" key="1">
    <citation type="journal article" date="2017" name="Genome Biol.">
        <title>Comparative genomics reveals high biological diversity and specific adaptations in the industrially and medically important fungal genus Aspergillus.</title>
        <authorList>
            <person name="de Vries R.P."/>
            <person name="Riley R."/>
            <person name="Wiebenga A."/>
            <person name="Aguilar-Osorio G."/>
            <person name="Amillis S."/>
            <person name="Uchima C.A."/>
            <person name="Anderluh G."/>
            <person name="Asadollahi M."/>
            <person name="Askin M."/>
            <person name="Barry K."/>
            <person name="Battaglia E."/>
            <person name="Bayram O."/>
            <person name="Benocci T."/>
            <person name="Braus-Stromeyer S.A."/>
            <person name="Caldana C."/>
            <person name="Canovas D."/>
            <person name="Cerqueira G.C."/>
            <person name="Chen F."/>
            <person name="Chen W."/>
            <person name="Choi C."/>
            <person name="Clum A."/>
            <person name="Dos Santos R.A."/>
            <person name="Damasio A.R."/>
            <person name="Diallinas G."/>
            <person name="Emri T."/>
            <person name="Fekete E."/>
            <person name="Flipphi M."/>
            <person name="Freyberg S."/>
            <person name="Gallo A."/>
            <person name="Gournas C."/>
            <person name="Habgood R."/>
            <person name="Hainaut M."/>
            <person name="Harispe M.L."/>
            <person name="Henrissat B."/>
            <person name="Hilden K.S."/>
            <person name="Hope R."/>
            <person name="Hossain A."/>
            <person name="Karabika E."/>
            <person name="Karaffa L."/>
            <person name="Karanyi Z."/>
            <person name="Krasevec N."/>
            <person name="Kuo A."/>
            <person name="Kusch H."/>
            <person name="LaButti K."/>
            <person name="Lagendijk E.L."/>
            <person name="Lapidus A."/>
            <person name="Levasseur A."/>
            <person name="Lindquist E."/>
            <person name="Lipzen A."/>
            <person name="Logrieco A.F."/>
            <person name="MacCabe A."/>
            <person name="Maekelae M.R."/>
            <person name="Malavazi I."/>
            <person name="Melin P."/>
            <person name="Meyer V."/>
            <person name="Mielnichuk N."/>
            <person name="Miskei M."/>
            <person name="Molnar A.P."/>
            <person name="Mule G."/>
            <person name="Ngan C.Y."/>
            <person name="Orejas M."/>
            <person name="Orosz E."/>
            <person name="Ouedraogo J.P."/>
            <person name="Overkamp K.M."/>
            <person name="Park H.-S."/>
            <person name="Perrone G."/>
            <person name="Piumi F."/>
            <person name="Punt P.J."/>
            <person name="Ram A.F."/>
            <person name="Ramon A."/>
            <person name="Rauscher S."/>
            <person name="Record E."/>
            <person name="Riano-Pachon D.M."/>
            <person name="Robert V."/>
            <person name="Roehrig J."/>
            <person name="Ruller R."/>
            <person name="Salamov A."/>
            <person name="Salih N.S."/>
            <person name="Samson R.A."/>
            <person name="Sandor E."/>
            <person name="Sanguinetti M."/>
            <person name="Schuetze T."/>
            <person name="Sepcic K."/>
            <person name="Shelest E."/>
            <person name="Sherlock G."/>
            <person name="Sophianopoulou V."/>
            <person name="Squina F.M."/>
            <person name="Sun H."/>
            <person name="Susca A."/>
            <person name="Todd R.B."/>
            <person name="Tsang A."/>
            <person name="Unkles S.E."/>
            <person name="van de Wiele N."/>
            <person name="van Rossen-Uffink D."/>
            <person name="Oliveira J.V."/>
            <person name="Vesth T.C."/>
            <person name="Visser J."/>
            <person name="Yu J.-H."/>
            <person name="Zhou M."/>
            <person name="Andersen M.R."/>
            <person name="Archer D.B."/>
            <person name="Baker S.E."/>
            <person name="Benoit I."/>
            <person name="Brakhage A.A."/>
            <person name="Braus G.H."/>
            <person name="Fischer R."/>
            <person name="Frisvad J.C."/>
            <person name="Goldman G.H."/>
            <person name="Houbraken J."/>
            <person name="Oakley B."/>
            <person name="Pocsi I."/>
            <person name="Scazzocchio C."/>
            <person name="Seiboth B."/>
            <person name="vanKuyk P.A."/>
            <person name="Wortman J."/>
            <person name="Dyer P.S."/>
            <person name="Grigoriev I.V."/>
        </authorList>
    </citation>
    <scope>NUCLEOTIDE SEQUENCE [LARGE SCALE GENOMIC DNA]</scope>
    <source>
        <strain evidence="5">CBS 593.65</strain>
    </source>
</reference>
<dbReference type="STRING" id="1036612.A0A1L9TX15"/>
<organism evidence="4 5">
    <name type="scientific">Aspergillus sydowii CBS 593.65</name>
    <dbReference type="NCBI Taxonomy" id="1036612"/>
    <lineage>
        <taxon>Eukaryota</taxon>
        <taxon>Fungi</taxon>
        <taxon>Dikarya</taxon>
        <taxon>Ascomycota</taxon>
        <taxon>Pezizomycotina</taxon>
        <taxon>Eurotiomycetes</taxon>
        <taxon>Eurotiomycetidae</taxon>
        <taxon>Eurotiales</taxon>
        <taxon>Aspergillaceae</taxon>
        <taxon>Aspergillus</taxon>
        <taxon>Aspergillus subgen. Nidulantes</taxon>
    </lineage>
</organism>
<dbReference type="PRINTS" id="PR00111">
    <property type="entry name" value="ABHYDROLASE"/>
</dbReference>
<keyword evidence="5" id="KW-1185">Reference proteome</keyword>
<dbReference type="InterPro" id="IPR029058">
    <property type="entry name" value="AB_hydrolase_fold"/>
</dbReference>
<dbReference type="InterPro" id="IPR000073">
    <property type="entry name" value="AB_hydrolase_1"/>
</dbReference>
<dbReference type="GeneID" id="63767368"/>
<dbReference type="AlphaFoldDB" id="A0A1L9TX15"/>
<name>A0A1L9TX15_9EURO</name>
<sequence length="316" mass="35382">MPTDYFPNFSSQYITTSLGARLFVRTSAPKSPTSKPPLLLLHGFPQTHIEFHRIAPFLLPHFTLILLDLRGYGASSPVPSSTNGSGYTKRLMGQDCLSVMEQLGYNDSPDEKFAVLGHDRGARVAYRLAFDNPERISKVIVVDIVPTASMFRSFGDVRAGLKGYHWLFLSQPEPFPERLIGGVEAGKMFLEHALASWTGTGTLAAYDAEVMQRYREAYCTEEKIHATCEDYRAGAYFDRVYDEEELERGNKIQVPVLAVWGEAGLFASEMKGKKEGPLEVWQKYCVDVRGRGLSCGHFIPEEDPEALVEEALKFLL</sequence>
<dbReference type="VEuPathDB" id="FungiDB:ASPSYDRAFT_84028"/>
<dbReference type="PANTHER" id="PTHR43329">
    <property type="entry name" value="EPOXIDE HYDROLASE"/>
    <property type="match status" value="1"/>
</dbReference>
<dbReference type="Pfam" id="PF00561">
    <property type="entry name" value="Abhydrolase_1"/>
    <property type="match status" value="1"/>
</dbReference>
<comment type="similarity">
    <text evidence="2">Belongs to the AB hydrolase superfamily. Epoxide hydrolase family.</text>
</comment>
<evidence type="ECO:0000256" key="1">
    <source>
        <dbReference type="ARBA" id="ARBA00022801"/>
    </source>
</evidence>
<accession>A0A1L9TX15</accession>
<dbReference type="RefSeq" id="XP_040707800.1">
    <property type="nucleotide sequence ID" value="XM_040851295.1"/>
</dbReference>
<dbReference type="SUPFAM" id="SSF53474">
    <property type="entry name" value="alpha/beta-Hydrolases"/>
    <property type="match status" value="1"/>
</dbReference>
<evidence type="ECO:0000256" key="2">
    <source>
        <dbReference type="ARBA" id="ARBA00038334"/>
    </source>
</evidence>
<gene>
    <name evidence="4" type="ORF">ASPSYDRAFT_84028</name>
</gene>
<evidence type="ECO:0000313" key="4">
    <source>
        <dbReference type="EMBL" id="OJJ63994.1"/>
    </source>
</evidence>
<dbReference type="GO" id="GO:0016787">
    <property type="term" value="F:hydrolase activity"/>
    <property type="evidence" value="ECO:0007669"/>
    <property type="project" value="UniProtKB-KW"/>
</dbReference>